<keyword evidence="2" id="KW-0812">Transmembrane</keyword>
<proteinExistence type="predicted"/>
<keyword evidence="2" id="KW-1133">Transmembrane helix</keyword>
<evidence type="ECO:0000256" key="1">
    <source>
        <dbReference type="SAM" id="Coils"/>
    </source>
</evidence>
<protein>
    <recommendedName>
        <fullName evidence="5">Secreted protein</fullName>
    </recommendedName>
</protein>
<name>A0ABD4RFQ7_9CLOT</name>
<evidence type="ECO:0000256" key="2">
    <source>
        <dbReference type="SAM" id="Phobius"/>
    </source>
</evidence>
<dbReference type="AlphaFoldDB" id="A0ABD4RFQ7"/>
<feature type="transmembrane region" description="Helical" evidence="2">
    <location>
        <begin position="21"/>
        <end position="44"/>
    </location>
</feature>
<organism evidence="3 4">
    <name type="scientific">Clostridium chauvoei</name>
    <dbReference type="NCBI Taxonomy" id="46867"/>
    <lineage>
        <taxon>Bacteria</taxon>
        <taxon>Bacillati</taxon>
        <taxon>Bacillota</taxon>
        <taxon>Clostridia</taxon>
        <taxon>Eubacteriales</taxon>
        <taxon>Clostridiaceae</taxon>
        <taxon>Clostridium</taxon>
    </lineage>
</organism>
<feature type="coiled-coil region" evidence="1">
    <location>
        <begin position="63"/>
        <end position="90"/>
    </location>
</feature>
<keyword evidence="2" id="KW-0472">Membrane</keyword>
<comment type="caution">
    <text evidence="3">The sequence shown here is derived from an EMBL/GenBank/DDBJ whole genome shotgun (WGS) entry which is preliminary data.</text>
</comment>
<evidence type="ECO:0000313" key="3">
    <source>
        <dbReference type="EMBL" id="MBX7290202.1"/>
    </source>
</evidence>
<dbReference type="KEGG" id="cchv:BTM20_10640"/>
<dbReference type="GeneID" id="66302329"/>
<keyword evidence="1" id="KW-0175">Coiled coil</keyword>
<accession>A0ABD4RFQ7</accession>
<evidence type="ECO:0000313" key="4">
    <source>
        <dbReference type="Proteomes" id="UP000775179"/>
    </source>
</evidence>
<reference evidence="3 4" key="1">
    <citation type="submission" date="2021-08" db="EMBL/GenBank/DDBJ databases">
        <title>Genome sequence analysis of Clostridium chauvoei strains of European origin and evaluation of typing options for outbreak investigations.</title>
        <authorList>
            <person name="Abdel-Glil M."/>
            <person name="Thomas P."/>
            <person name="Seyboldt C."/>
        </authorList>
    </citation>
    <scope>NUCLEOTIDE SEQUENCE [LARGE SCALE GENOMIC DNA]</scope>
    <source>
        <strain evidence="3 4">S0260-09</strain>
    </source>
</reference>
<gene>
    <name evidence="3" type="ORF">K4H94_03940</name>
</gene>
<sequence>MAKPSIFSRDYKRQMRRRRRNRAIIISSVILLIIVGFGAINFSYVKAKIQNYVYKTEEDIEEVQTDKEVIQQQTDEIEEFKEEKKVLDLSIGDGRNIKVEYDENNNIIKFKDVLEIPKGIYYNISPSKEFLLIIDEKQNMKIIDSKSKVENITSPTYIAPNGERFEKDSTLQIYSNYIWNSEAKFISDSKVAYISNIPYFGSNLNKYIWIVDIQNKTHTTIWNSKAKDIKLLSQNDKGLEISIEGNIKYLDKQGKLLN</sequence>
<dbReference type="EMBL" id="JAIFTX010000006">
    <property type="protein sequence ID" value="MBX7290202.1"/>
    <property type="molecule type" value="Genomic_DNA"/>
</dbReference>
<dbReference type="RefSeq" id="WP_021876323.1">
    <property type="nucleotide sequence ID" value="NZ_CP018624.1"/>
</dbReference>
<evidence type="ECO:0008006" key="5">
    <source>
        <dbReference type="Google" id="ProtNLM"/>
    </source>
</evidence>
<dbReference type="Proteomes" id="UP000775179">
    <property type="component" value="Unassembled WGS sequence"/>
</dbReference>